<evidence type="ECO:0000313" key="2">
    <source>
        <dbReference type="Proteomes" id="UP001169823"/>
    </source>
</evidence>
<gene>
    <name evidence="1" type="ORF">Q4494_10565</name>
</gene>
<comment type="caution">
    <text evidence="1">The sequence shown here is derived from an EMBL/GenBank/DDBJ whole genome shotgun (WGS) entry which is preliminary data.</text>
</comment>
<dbReference type="RefSeq" id="WP_303484228.1">
    <property type="nucleotide sequence ID" value="NZ_JAUOPJ010000008.1"/>
</dbReference>
<dbReference type="EMBL" id="JAUOPJ010000008">
    <property type="protein sequence ID" value="MDO6457522.1"/>
    <property type="molecule type" value="Genomic_DNA"/>
</dbReference>
<dbReference type="AlphaFoldDB" id="A0AAW7XX56"/>
<reference evidence="1" key="1">
    <citation type="submission" date="2023-07" db="EMBL/GenBank/DDBJ databases">
        <title>Genome content predicts the carbon catabolic preferences of heterotrophic bacteria.</title>
        <authorList>
            <person name="Gralka M."/>
        </authorList>
    </citation>
    <scope>NUCLEOTIDE SEQUENCE</scope>
    <source>
        <strain evidence="1">I2M02</strain>
    </source>
</reference>
<accession>A0AAW7XX56</accession>
<name>A0AAW7XX56_9RHOB</name>
<protein>
    <recommendedName>
        <fullName evidence="3">SIR2-like domain-containing protein</fullName>
    </recommendedName>
</protein>
<dbReference type="Proteomes" id="UP001169823">
    <property type="component" value="Unassembled WGS sequence"/>
</dbReference>
<evidence type="ECO:0008006" key="3">
    <source>
        <dbReference type="Google" id="ProtNLM"/>
    </source>
</evidence>
<sequence>MSRKLIVVGNGLGMAIAPEQFGLKPVMQRVWREGLEEDERKLLAKHFRDIDEDNGPSEERHLMVAQVAVMMPELVKCEPISNITDLGDWFSTPSNLDAIKKSLDKYSFEIAKDLFLCSWKKMADARTDACWAENLLCQLYRWKEGLLDFLRDKNSHIATLNYDGFLYQAVIDAGQRTEYLYTDRFKGLPPKWKSYFIESAARYLHLHGSPLFWGEPVPYKLSATSLGDGEAPDEHHIRYDRQPDFTPHIILSDGALKPLLIARSEVLSAYWKELENILLNDDHGERPKEIILFGYGSGDDHLNRLIGQSGCPVRVVERREGNNIPDGEKCWKDKLGATDVVVDLRKNILTFDKWATRPAESKMEDDA</sequence>
<proteinExistence type="predicted"/>
<evidence type="ECO:0000313" key="1">
    <source>
        <dbReference type="EMBL" id="MDO6457522.1"/>
    </source>
</evidence>
<organism evidence="1 2">
    <name type="scientific">Celeribacter halophilus</name>
    <dbReference type="NCBI Taxonomy" id="576117"/>
    <lineage>
        <taxon>Bacteria</taxon>
        <taxon>Pseudomonadati</taxon>
        <taxon>Pseudomonadota</taxon>
        <taxon>Alphaproteobacteria</taxon>
        <taxon>Rhodobacterales</taxon>
        <taxon>Roseobacteraceae</taxon>
        <taxon>Celeribacter</taxon>
    </lineage>
</organism>